<dbReference type="PANTHER" id="PTHR38755:SF1">
    <property type="entry name" value="METHYLENE-TETRAHYDROFOLATE REDUCTASE C-TERMINAL DOMAIN-CONTAINING PROTEIN"/>
    <property type="match status" value="1"/>
</dbReference>
<accession>A0A0B7MNK2</accession>
<gene>
    <name evidence="2" type="ORF">SSCH_600033</name>
</gene>
<organism evidence="2 3">
    <name type="scientific">Syntrophaceticus schinkii</name>
    <dbReference type="NCBI Taxonomy" id="499207"/>
    <lineage>
        <taxon>Bacteria</taxon>
        <taxon>Bacillati</taxon>
        <taxon>Bacillota</taxon>
        <taxon>Clostridia</taxon>
        <taxon>Thermoanaerobacterales</taxon>
        <taxon>Thermoanaerobacterales Family III. Incertae Sedis</taxon>
        <taxon>Syntrophaceticus</taxon>
    </lineage>
</organism>
<dbReference type="PANTHER" id="PTHR38755">
    <property type="entry name" value="5,10-METHYLENETETRAHYDROFOLATE REDUCTASE"/>
    <property type="match status" value="1"/>
</dbReference>
<keyword evidence="3" id="KW-1185">Reference proteome</keyword>
<evidence type="ECO:0000313" key="2">
    <source>
        <dbReference type="EMBL" id="CEO89813.1"/>
    </source>
</evidence>
<dbReference type="RefSeq" id="WP_044665684.1">
    <property type="nucleotide sequence ID" value="NZ_CDRZ01000259.1"/>
</dbReference>
<feature type="domain" description="Methylene-tetrahydrofolate reductase C-terminal-like" evidence="1">
    <location>
        <begin position="111"/>
        <end position="204"/>
    </location>
</feature>
<sequence length="223" mass="24748">MIVVENKSVEDILQMIAPYKKVLVAGCYGCVTVCLAGGEKEVGLLASQIRMARQKEGNPIEVLEQTVERQCDKEYLDKFQDNVREVEAVVSLACGIGIQYLAEVVEPVPVFPGVNTQFLGANRDVGQWEEFCMACGECVLDKTGGLCPIARCSKHLLNGPCGGSQNGKCEVSKEIDCVWHLIYERLSALGQLEKMAEYIPAKNWHRNEGPRKLVKEELTLERD</sequence>
<dbReference type="EMBL" id="CDRZ01000259">
    <property type="protein sequence ID" value="CEO89813.1"/>
    <property type="molecule type" value="Genomic_DNA"/>
</dbReference>
<protein>
    <submittedName>
        <fullName evidence="2">Zinc-finger protein/Methylene-tetrahydrofolate reductase</fullName>
    </submittedName>
</protein>
<name>A0A0B7MNK2_9FIRM</name>
<dbReference type="OrthoDB" id="9803687at2"/>
<keyword evidence="2" id="KW-0863">Zinc-finger</keyword>
<evidence type="ECO:0000259" key="1">
    <source>
        <dbReference type="Pfam" id="PF12225"/>
    </source>
</evidence>
<dbReference type="Pfam" id="PF12225">
    <property type="entry name" value="DUF5981"/>
    <property type="match status" value="1"/>
</dbReference>
<dbReference type="GO" id="GO:0008270">
    <property type="term" value="F:zinc ion binding"/>
    <property type="evidence" value="ECO:0007669"/>
    <property type="project" value="UniProtKB-KW"/>
</dbReference>
<dbReference type="AlphaFoldDB" id="A0A0B7MNK2"/>
<reference evidence="3" key="1">
    <citation type="submission" date="2015-01" db="EMBL/GenBank/DDBJ databases">
        <authorList>
            <person name="Manzoor Shahid"/>
            <person name="Zubair Saima"/>
        </authorList>
    </citation>
    <scope>NUCLEOTIDE SEQUENCE [LARGE SCALE GENOMIC DNA]</scope>
    <source>
        <strain evidence="3">Sp3</strain>
    </source>
</reference>
<keyword evidence="2" id="KW-0479">Metal-binding</keyword>
<dbReference type="InterPro" id="IPR022026">
    <property type="entry name" value="DUF5981"/>
</dbReference>
<keyword evidence="2" id="KW-0862">Zinc</keyword>
<proteinExistence type="predicted"/>
<dbReference type="Proteomes" id="UP000046155">
    <property type="component" value="Unassembled WGS sequence"/>
</dbReference>
<evidence type="ECO:0000313" key="3">
    <source>
        <dbReference type="Proteomes" id="UP000046155"/>
    </source>
</evidence>